<accession>A0A9D1STD9</accession>
<feature type="domain" description="Bacterial Pleckstrin homology" evidence="2">
    <location>
        <begin position="354"/>
        <end position="439"/>
    </location>
</feature>
<feature type="transmembrane region" description="Helical" evidence="1">
    <location>
        <begin position="138"/>
        <end position="158"/>
    </location>
</feature>
<feature type="transmembrane region" description="Helical" evidence="1">
    <location>
        <begin position="164"/>
        <end position="185"/>
    </location>
</feature>
<feature type="transmembrane region" description="Helical" evidence="1">
    <location>
        <begin position="242"/>
        <end position="264"/>
    </location>
</feature>
<sequence length="454" mass="49680">MKWFLLLMLYPVLPIVTALLANEAKPKKNIVIGVTLPFEARQTEQVQAVCRAYRRRLWLWCGVLTALLLPSLLLRHDSLVLSWQMMWVLAAIAVPYAVYARAHLRLGALKRENGWMGEAAGRVLVDTRAAAAAQKRVSAWWFLPAVLAGLVPVAALLIEPAQRSWPLLALYVMDALLAPACWASYRFLYRSRAEVVDGQELVTQALTRARRRQWGRFWLGAAYLMAGLAVALWLLWDSALGLLITAVVFTAAVLVLSLGTELSVRRAQYALTQQSGQGVYVDEDAHWLLGSFYYNPNDAHTIVNARVGMSTTVNLARPAGKALLVFTALCLLLVPAMCGWVIAEEFTPLRVACADGAITADHLARRYTVPLADVEAVSLLDELPGGSKVVGTAIGTLWKGTFSLKGIGACEVFLYTDQPLFLRVDTADTVYLFSGASGDETRALYECALAGMGG</sequence>
<organism evidence="3 4">
    <name type="scientific">Candidatus Aphodomorpha intestinavium</name>
    <dbReference type="NCBI Taxonomy" id="2840672"/>
    <lineage>
        <taxon>Bacteria</taxon>
        <taxon>Bacillati</taxon>
        <taxon>Bacillota</taxon>
        <taxon>Clostridia</taxon>
        <taxon>Eubacteriales</taxon>
        <taxon>Candidatus Aphodomorpha</taxon>
    </lineage>
</organism>
<feature type="transmembrane region" description="Helical" evidence="1">
    <location>
        <begin position="6"/>
        <end position="22"/>
    </location>
</feature>
<feature type="transmembrane region" description="Helical" evidence="1">
    <location>
        <begin position="217"/>
        <end position="236"/>
    </location>
</feature>
<feature type="transmembrane region" description="Helical" evidence="1">
    <location>
        <begin position="57"/>
        <end position="74"/>
    </location>
</feature>
<feature type="transmembrane region" description="Helical" evidence="1">
    <location>
        <begin position="322"/>
        <end position="343"/>
    </location>
</feature>
<dbReference type="AlphaFoldDB" id="A0A9D1STD9"/>
<evidence type="ECO:0000256" key="1">
    <source>
        <dbReference type="SAM" id="Phobius"/>
    </source>
</evidence>
<dbReference type="Pfam" id="PF10882">
    <property type="entry name" value="bPH_5"/>
    <property type="match status" value="1"/>
</dbReference>
<evidence type="ECO:0000313" key="4">
    <source>
        <dbReference type="Proteomes" id="UP000824128"/>
    </source>
</evidence>
<reference evidence="3" key="1">
    <citation type="submission" date="2020-10" db="EMBL/GenBank/DDBJ databases">
        <authorList>
            <person name="Gilroy R."/>
        </authorList>
    </citation>
    <scope>NUCLEOTIDE SEQUENCE</scope>
    <source>
        <strain evidence="3">ChiGjej2B2-16831</strain>
    </source>
</reference>
<proteinExistence type="predicted"/>
<keyword evidence="1" id="KW-1133">Transmembrane helix</keyword>
<keyword evidence="1" id="KW-0472">Membrane</keyword>
<protein>
    <recommendedName>
        <fullName evidence="2">Bacterial Pleckstrin homology domain-containing protein</fullName>
    </recommendedName>
</protein>
<dbReference type="Proteomes" id="UP000824128">
    <property type="component" value="Unassembled WGS sequence"/>
</dbReference>
<evidence type="ECO:0000313" key="3">
    <source>
        <dbReference type="EMBL" id="HIU94645.1"/>
    </source>
</evidence>
<comment type="caution">
    <text evidence="3">The sequence shown here is derived from an EMBL/GenBank/DDBJ whole genome shotgun (WGS) entry which is preliminary data.</text>
</comment>
<dbReference type="InterPro" id="IPR027783">
    <property type="entry name" value="Bacterial_PH-related"/>
</dbReference>
<gene>
    <name evidence="3" type="ORF">IAD24_05730</name>
</gene>
<keyword evidence="1" id="KW-0812">Transmembrane</keyword>
<dbReference type="EMBL" id="DVNZ01000181">
    <property type="protein sequence ID" value="HIU94645.1"/>
    <property type="molecule type" value="Genomic_DNA"/>
</dbReference>
<name>A0A9D1STD9_9FIRM</name>
<feature type="transmembrane region" description="Helical" evidence="1">
    <location>
        <begin position="80"/>
        <end position="100"/>
    </location>
</feature>
<evidence type="ECO:0000259" key="2">
    <source>
        <dbReference type="Pfam" id="PF10882"/>
    </source>
</evidence>
<reference evidence="3" key="2">
    <citation type="journal article" date="2021" name="PeerJ">
        <title>Extensive microbial diversity within the chicken gut microbiome revealed by metagenomics and culture.</title>
        <authorList>
            <person name="Gilroy R."/>
            <person name="Ravi A."/>
            <person name="Getino M."/>
            <person name="Pursley I."/>
            <person name="Horton D.L."/>
            <person name="Alikhan N.F."/>
            <person name="Baker D."/>
            <person name="Gharbi K."/>
            <person name="Hall N."/>
            <person name="Watson M."/>
            <person name="Adriaenssens E.M."/>
            <person name="Foster-Nyarko E."/>
            <person name="Jarju S."/>
            <person name="Secka A."/>
            <person name="Antonio M."/>
            <person name="Oren A."/>
            <person name="Chaudhuri R.R."/>
            <person name="La Ragione R."/>
            <person name="Hildebrand F."/>
            <person name="Pallen M.J."/>
        </authorList>
    </citation>
    <scope>NUCLEOTIDE SEQUENCE</scope>
    <source>
        <strain evidence="3">ChiGjej2B2-16831</strain>
    </source>
</reference>